<sequence>MEKPSRSSYRIFWNTFFITLLCLGVVFALFYFITMRPAKEVTQNQVSVPVEGPSYTPAASDSQNILVIGCEEREKDAVFFLLLRFDAQDNCCYVVPLPPEAESTVNVKTMSLGEHYRYGGHEYALSGAENLFLIHIQKYIRMDQNSIASMVDFFGGMELDLSRGIDTKNYHFDAAKQQIDGSRAAELLLLGDTSLNSAVTCNFINQCLTEDLTDNRQDFYSILFNECDTGFTSLDLSNLAMPIKLFLNKTEDKAVPIEIDGEYTENGTRFLPSEAAIADIQEIFS</sequence>
<keyword evidence="2" id="KW-0812">Transmembrane</keyword>
<keyword evidence="2" id="KW-0472">Membrane</keyword>
<name>A0A8J6TX28_9FIRM</name>
<feature type="transmembrane region" description="Helical" evidence="2">
    <location>
        <begin position="12"/>
        <end position="33"/>
    </location>
</feature>
<protein>
    <submittedName>
        <fullName evidence="4">LCP family protein</fullName>
    </submittedName>
</protein>
<accession>A0A8J6TX28</accession>
<evidence type="ECO:0000313" key="4">
    <source>
        <dbReference type="EMBL" id="MBC8610540.1"/>
    </source>
</evidence>
<comment type="caution">
    <text evidence="4">The sequence shown here is derived from an EMBL/GenBank/DDBJ whole genome shotgun (WGS) entry which is preliminary data.</text>
</comment>
<dbReference type="EMBL" id="JACRTL010000002">
    <property type="protein sequence ID" value="MBC8610540.1"/>
    <property type="molecule type" value="Genomic_DNA"/>
</dbReference>
<dbReference type="Proteomes" id="UP000632659">
    <property type="component" value="Unassembled WGS sequence"/>
</dbReference>
<comment type="similarity">
    <text evidence="1">Belongs to the LytR/CpsA/Psr (LCP) family.</text>
</comment>
<feature type="domain" description="Cell envelope-related transcriptional attenuator" evidence="3">
    <location>
        <begin position="106"/>
        <end position="186"/>
    </location>
</feature>
<reference evidence="4" key="1">
    <citation type="submission" date="2020-08" db="EMBL/GenBank/DDBJ databases">
        <title>Genome public.</title>
        <authorList>
            <person name="Liu C."/>
            <person name="Sun Q."/>
        </authorList>
    </citation>
    <scope>NUCLEOTIDE SEQUENCE</scope>
    <source>
        <strain evidence="4">NSJ-15</strain>
    </source>
</reference>
<evidence type="ECO:0000256" key="1">
    <source>
        <dbReference type="ARBA" id="ARBA00006068"/>
    </source>
</evidence>
<dbReference type="PANTHER" id="PTHR33392">
    <property type="entry name" value="POLYISOPRENYL-TEICHOIC ACID--PEPTIDOGLYCAN TEICHOIC ACID TRANSFERASE TAGU"/>
    <property type="match status" value="1"/>
</dbReference>
<evidence type="ECO:0000313" key="5">
    <source>
        <dbReference type="Proteomes" id="UP000632659"/>
    </source>
</evidence>
<dbReference type="Gene3D" id="3.40.630.190">
    <property type="entry name" value="LCP protein"/>
    <property type="match status" value="1"/>
</dbReference>
<dbReference type="RefSeq" id="WP_187536349.1">
    <property type="nucleotide sequence ID" value="NZ_JACRTL010000002.1"/>
</dbReference>
<gene>
    <name evidence="4" type="ORF">H8702_05315</name>
</gene>
<evidence type="ECO:0000259" key="3">
    <source>
        <dbReference type="Pfam" id="PF03816"/>
    </source>
</evidence>
<organism evidence="4 5">
    <name type="scientific">Massiliimalia timonensis</name>
    <dbReference type="NCBI Taxonomy" id="1987501"/>
    <lineage>
        <taxon>Bacteria</taxon>
        <taxon>Bacillati</taxon>
        <taxon>Bacillota</taxon>
        <taxon>Clostridia</taxon>
        <taxon>Eubacteriales</taxon>
        <taxon>Oscillospiraceae</taxon>
        <taxon>Massiliimalia</taxon>
    </lineage>
</organism>
<keyword evidence="5" id="KW-1185">Reference proteome</keyword>
<dbReference type="AlphaFoldDB" id="A0A8J6TX28"/>
<dbReference type="PANTHER" id="PTHR33392:SF6">
    <property type="entry name" value="POLYISOPRENYL-TEICHOIC ACID--PEPTIDOGLYCAN TEICHOIC ACID TRANSFERASE TAGU"/>
    <property type="match status" value="1"/>
</dbReference>
<dbReference type="InterPro" id="IPR050922">
    <property type="entry name" value="LytR/CpsA/Psr_CW_biosynth"/>
</dbReference>
<dbReference type="InterPro" id="IPR004474">
    <property type="entry name" value="LytR_CpsA_psr"/>
</dbReference>
<evidence type="ECO:0000256" key="2">
    <source>
        <dbReference type="SAM" id="Phobius"/>
    </source>
</evidence>
<keyword evidence="2" id="KW-1133">Transmembrane helix</keyword>
<dbReference type="Pfam" id="PF03816">
    <property type="entry name" value="LytR_cpsA_psr"/>
    <property type="match status" value="1"/>
</dbReference>
<proteinExistence type="inferred from homology"/>